<evidence type="ECO:0000256" key="10">
    <source>
        <dbReference type="SAM" id="Phobius"/>
    </source>
</evidence>
<feature type="transmembrane region" description="Helical" evidence="10">
    <location>
        <begin position="274"/>
        <end position="295"/>
    </location>
</feature>
<keyword evidence="8 10" id="KW-0472">Membrane</keyword>
<dbReference type="Pfam" id="PF03812">
    <property type="entry name" value="KdgT"/>
    <property type="match status" value="1"/>
</dbReference>
<feature type="transmembrane region" description="Helical" evidence="10">
    <location>
        <begin position="307"/>
        <end position="329"/>
    </location>
</feature>
<gene>
    <name evidence="11" type="ORF">EV141_0325</name>
</gene>
<evidence type="ECO:0000313" key="11">
    <source>
        <dbReference type="EMBL" id="RZS59108.1"/>
    </source>
</evidence>
<evidence type="ECO:0000256" key="1">
    <source>
        <dbReference type="ARBA" id="ARBA00006430"/>
    </source>
</evidence>
<dbReference type="InterPro" id="IPR004684">
    <property type="entry name" value="2keto-3dGluconate_permease"/>
</dbReference>
<dbReference type="AlphaFoldDB" id="A0A4Q7LY01"/>
<comment type="caution">
    <text evidence="11">The sequence shown here is derived from an EMBL/GenBank/DDBJ whole genome shotgun (WGS) entry which is preliminary data.</text>
</comment>
<keyword evidence="4" id="KW-0762">Sugar transport</keyword>
<feature type="transmembrane region" description="Helical" evidence="10">
    <location>
        <begin position="32"/>
        <end position="51"/>
    </location>
</feature>
<evidence type="ECO:0000256" key="8">
    <source>
        <dbReference type="ARBA" id="ARBA00023136"/>
    </source>
</evidence>
<proteinExistence type="inferred from homology"/>
<feature type="transmembrane region" description="Helical" evidence="10">
    <location>
        <begin position="183"/>
        <end position="204"/>
    </location>
</feature>
<dbReference type="GO" id="GO:0015649">
    <property type="term" value="F:2-keto-3-deoxygluconate:proton symporter activity"/>
    <property type="evidence" value="ECO:0007669"/>
    <property type="project" value="InterPro"/>
</dbReference>
<keyword evidence="2" id="KW-0813">Transport</keyword>
<reference evidence="11 12" key="1">
    <citation type="journal article" date="2015" name="Stand. Genomic Sci.">
        <title>Genomic Encyclopedia of Bacterial and Archaeal Type Strains, Phase III: the genomes of soil and plant-associated and newly described type strains.</title>
        <authorList>
            <person name="Whitman W.B."/>
            <person name="Woyke T."/>
            <person name="Klenk H.P."/>
            <person name="Zhou Y."/>
            <person name="Lilburn T.G."/>
            <person name="Beck B.J."/>
            <person name="De Vos P."/>
            <person name="Vandamme P."/>
            <person name="Eisen J.A."/>
            <person name="Garrity G."/>
            <person name="Hugenholtz P."/>
            <person name="Kyrpides N.C."/>
        </authorList>
    </citation>
    <scope>NUCLEOTIDE SEQUENCE [LARGE SCALE GENOMIC DNA]</scope>
    <source>
        <strain evidence="11 12">CV2</strain>
    </source>
</reference>
<keyword evidence="6" id="KW-0769">Symport</keyword>
<evidence type="ECO:0000256" key="5">
    <source>
        <dbReference type="ARBA" id="ARBA00022692"/>
    </source>
</evidence>
<feature type="transmembrane region" description="Helical" evidence="10">
    <location>
        <begin position="92"/>
        <end position="117"/>
    </location>
</feature>
<feature type="compositionally biased region" description="Basic and acidic residues" evidence="9">
    <location>
        <begin position="356"/>
        <end position="366"/>
    </location>
</feature>
<sequence>MAYPPTHPKGDGFTMAAESRVRVPLFDGMNRVPGGLMLIPLILGSIFGTFFSPALEIGSFTTALFQNSALPLIALLIFATGTQVSVRNTGPVLAHAGVILLTKSLIPAGIVIALGMIVGLDGILGVSILALLVAVDNSNGGLWLAFTGKYGDSRDRGAYMASAVNDGPFLSLLFLGVSGLASIPTLALVAAIIPFVLGMIVGNLDPKWKSILVPVPNIVIPFFAFALGTGINLGNVVTGGVQGIVVGLIVAPFTGFLVYLGYRYILRRGIKSGLGFAAGTTAGNAIATPAIVGGIDPTFAPYVEVATAQVAASVLITAILAPLIAAFVLKRHGALNSPDDEVVAEVGDASSADEAEQAKEADGPRL</sequence>
<feature type="transmembrane region" description="Helical" evidence="10">
    <location>
        <begin position="211"/>
        <end position="231"/>
    </location>
</feature>
<evidence type="ECO:0000256" key="6">
    <source>
        <dbReference type="ARBA" id="ARBA00022847"/>
    </source>
</evidence>
<evidence type="ECO:0000256" key="9">
    <source>
        <dbReference type="SAM" id="MobiDB-lite"/>
    </source>
</evidence>
<name>A0A4Q7LY01_9MICO</name>
<feature type="transmembrane region" description="Helical" evidence="10">
    <location>
        <begin position="243"/>
        <end position="262"/>
    </location>
</feature>
<keyword evidence="3" id="KW-1003">Cell membrane</keyword>
<keyword evidence="5 10" id="KW-0812">Transmembrane</keyword>
<evidence type="ECO:0000256" key="4">
    <source>
        <dbReference type="ARBA" id="ARBA00022597"/>
    </source>
</evidence>
<evidence type="ECO:0000313" key="12">
    <source>
        <dbReference type="Proteomes" id="UP000293519"/>
    </source>
</evidence>
<feature type="transmembrane region" description="Helical" evidence="10">
    <location>
        <begin position="57"/>
        <end position="80"/>
    </location>
</feature>
<accession>A0A4Q7LY01</accession>
<keyword evidence="12" id="KW-1185">Reference proteome</keyword>
<comment type="similarity">
    <text evidence="1">Belongs to the KdgT transporter family.</text>
</comment>
<feature type="region of interest" description="Disordered" evidence="9">
    <location>
        <begin position="345"/>
        <end position="366"/>
    </location>
</feature>
<organism evidence="11 12">
    <name type="scientific">Microcella putealis</name>
    <dbReference type="NCBI Taxonomy" id="337005"/>
    <lineage>
        <taxon>Bacteria</taxon>
        <taxon>Bacillati</taxon>
        <taxon>Actinomycetota</taxon>
        <taxon>Actinomycetes</taxon>
        <taxon>Micrococcales</taxon>
        <taxon>Microbacteriaceae</taxon>
        <taxon>Microcella</taxon>
    </lineage>
</organism>
<evidence type="ECO:0000256" key="3">
    <source>
        <dbReference type="ARBA" id="ARBA00022475"/>
    </source>
</evidence>
<evidence type="ECO:0000256" key="7">
    <source>
        <dbReference type="ARBA" id="ARBA00022989"/>
    </source>
</evidence>
<dbReference type="GO" id="GO:0016020">
    <property type="term" value="C:membrane"/>
    <property type="evidence" value="ECO:0007669"/>
    <property type="project" value="InterPro"/>
</dbReference>
<keyword evidence="7 10" id="KW-1133">Transmembrane helix</keyword>
<dbReference type="Proteomes" id="UP000293519">
    <property type="component" value="Unassembled WGS sequence"/>
</dbReference>
<dbReference type="EMBL" id="SGWW01000001">
    <property type="protein sequence ID" value="RZS59108.1"/>
    <property type="molecule type" value="Genomic_DNA"/>
</dbReference>
<evidence type="ECO:0000256" key="2">
    <source>
        <dbReference type="ARBA" id="ARBA00022448"/>
    </source>
</evidence>
<feature type="transmembrane region" description="Helical" evidence="10">
    <location>
        <begin position="123"/>
        <end position="146"/>
    </location>
</feature>
<protein>
    <submittedName>
        <fullName evidence="11">2-keto-3-deoxygluconate permease</fullName>
    </submittedName>
</protein>